<evidence type="ECO:0000313" key="11">
    <source>
        <dbReference type="Proteomes" id="UP001597109"/>
    </source>
</evidence>
<gene>
    <name evidence="8 10" type="primary">proB</name>
    <name evidence="10" type="ORF">ACFQ1X_09510</name>
</gene>
<reference evidence="11" key="1">
    <citation type="journal article" date="2019" name="Int. J. Syst. Evol. Microbiol.">
        <title>The Global Catalogue of Microorganisms (GCM) 10K type strain sequencing project: providing services to taxonomists for standard genome sequencing and annotation.</title>
        <authorList>
            <consortium name="The Broad Institute Genomics Platform"/>
            <consortium name="The Broad Institute Genome Sequencing Center for Infectious Disease"/>
            <person name="Wu L."/>
            <person name="Ma J."/>
        </authorList>
    </citation>
    <scope>NUCLEOTIDE SEQUENCE [LARGE SCALE GENOMIC DNA]</scope>
    <source>
        <strain evidence="11">CCUG 56756</strain>
    </source>
</reference>
<comment type="function">
    <text evidence="8">Catalyzes the transfer of a phosphate group to glutamate to form L-glutamate 5-phosphate.</text>
</comment>
<keyword evidence="2 8" id="KW-0028">Amino-acid biosynthesis</keyword>
<dbReference type="InterPro" id="IPR005715">
    <property type="entry name" value="Glu_5kinase/COase_Synthase"/>
</dbReference>
<organism evidence="10 11">
    <name type="scientific">Metaplanococcus flavidus</name>
    <dbReference type="NCBI Taxonomy" id="569883"/>
    <lineage>
        <taxon>Bacteria</taxon>
        <taxon>Bacillati</taxon>
        <taxon>Bacillota</taxon>
        <taxon>Bacilli</taxon>
        <taxon>Bacillales</taxon>
        <taxon>Caryophanaceae</taxon>
        <taxon>Metaplanococcus</taxon>
    </lineage>
</organism>
<evidence type="ECO:0000256" key="4">
    <source>
        <dbReference type="ARBA" id="ARBA00022679"/>
    </source>
</evidence>
<evidence type="ECO:0000256" key="1">
    <source>
        <dbReference type="ARBA" id="ARBA00022490"/>
    </source>
</evidence>
<dbReference type="SUPFAM" id="SSF53633">
    <property type="entry name" value="Carbamate kinase-like"/>
    <property type="match status" value="1"/>
</dbReference>
<dbReference type="NCBIfam" id="TIGR01027">
    <property type="entry name" value="proB"/>
    <property type="match status" value="1"/>
</dbReference>
<comment type="similarity">
    <text evidence="8">Belongs to the glutamate 5-kinase family.</text>
</comment>
<dbReference type="Proteomes" id="UP001597109">
    <property type="component" value="Unassembled WGS sequence"/>
</dbReference>
<feature type="binding site" evidence="8">
    <location>
        <position position="130"/>
    </location>
    <ligand>
        <name>substrate</name>
    </ligand>
</feature>
<feature type="binding site" evidence="8">
    <location>
        <position position="142"/>
    </location>
    <ligand>
        <name>substrate</name>
    </ligand>
</feature>
<dbReference type="InterPro" id="IPR001048">
    <property type="entry name" value="Asp/Glu/Uridylate_kinase"/>
</dbReference>
<dbReference type="PROSITE" id="PS00902">
    <property type="entry name" value="GLUTAMATE_5_KINASE"/>
    <property type="match status" value="1"/>
</dbReference>
<dbReference type="PIRSF" id="PIRSF000729">
    <property type="entry name" value="GK"/>
    <property type="match status" value="1"/>
</dbReference>
<evidence type="ECO:0000256" key="2">
    <source>
        <dbReference type="ARBA" id="ARBA00022605"/>
    </source>
</evidence>
<keyword evidence="4 8" id="KW-0808">Transferase</keyword>
<dbReference type="CDD" id="cd04242">
    <property type="entry name" value="AAK_G5K_ProB"/>
    <property type="match status" value="1"/>
</dbReference>
<dbReference type="PRINTS" id="PR00474">
    <property type="entry name" value="GLU5KINASE"/>
</dbReference>
<feature type="binding site" evidence="8">
    <location>
        <position position="9"/>
    </location>
    <ligand>
        <name>ATP</name>
        <dbReference type="ChEBI" id="CHEBI:30616"/>
    </ligand>
</feature>
<keyword evidence="6 8" id="KW-0418">Kinase</keyword>
<feature type="binding site" evidence="8">
    <location>
        <position position="49"/>
    </location>
    <ligand>
        <name>substrate</name>
    </ligand>
</feature>
<dbReference type="InterPro" id="IPR011529">
    <property type="entry name" value="Glu_5kinase"/>
</dbReference>
<keyword evidence="7 8" id="KW-0067">ATP-binding</keyword>
<accession>A0ABW3LE78</accession>
<dbReference type="PANTHER" id="PTHR43654:SF1">
    <property type="entry name" value="ISOPENTENYL PHOSPHATE KINASE"/>
    <property type="match status" value="1"/>
</dbReference>
<dbReference type="RefSeq" id="WP_144839895.1">
    <property type="nucleotide sequence ID" value="NZ_JBHTKI010000012.1"/>
</dbReference>
<dbReference type="PANTHER" id="PTHR43654">
    <property type="entry name" value="GLUTAMATE 5-KINASE"/>
    <property type="match status" value="1"/>
</dbReference>
<sequence>MTKKRIVVKIGSSSLTDSNGKLSISKLRGHVEALASLKKQGHEVILVSSGAVAAGFKSIGYLSRPDTVVDKQSAAAVGQGLLLQAYADECKKHGIVAAQLLLTKDMYKNANDTISNLLERDVLPIINENDSISVEALTFGDNDMLSALVSRLVHADFLMIMTDINGIYRENPNKNPNAEKYTFLTEIHSEMENAATAEGSSDVGTGGMKSKVEAAKTALASEIQVFIGSGDGSEKLVEIFEGKGDGTYIGTMAEPKVLVNA</sequence>
<evidence type="ECO:0000259" key="9">
    <source>
        <dbReference type="Pfam" id="PF00696"/>
    </source>
</evidence>
<evidence type="ECO:0000313" key="10">
    <source>
        <dbReference type="EMBL" id="MFD1031666.1"/>
    </source>
</evidence>
<evidence type="ECO:0000256" key="8">
    <source>
        <dbReference type="HAMAP-Rule" id="MF_00456"/>
    </source>
</evidence>
<comment type="caution">
    <text evidence="10">The sequence shown here is derived from an EMBL/GenBank/DDBJ whole genome shotgun (WGS) entry which is preliminary data.</text>
</comment>
<keyword evidence="1 8" id="KW-0963">Cytoplasm</keyword>
<evidence type="ECO:0000256" key="6">
    <source>
        <dbReference type="ARBA" id="ARBA00022777"/>
    </source>
</evidence>
<dbReference type="Gene3D" id="3.40.1160.10">
    <property type="entry name" value="Acetylglutamate kinase-like"/>
    <property type="match status" value="1"/>
</dbReference>
<dbReference type="HAMAP" id="MF_00456">
    <property type="entry name" value="ProB"/>
    <property type="match status" value="1"/>
</dbReference>
<dbReference type="InterPro" id="IPR036393">
    <property type="entry name" value="AceGlu_kinase-like_sf"/>
</dbReference>
<comment type="pathway">
    <text evidence="8">Amino-acid biosynthesis; L-proline biosynthesis; L-glutamate 5-semialdehyde from L-glutamate: step 1/2.</text>
</comment>
<name>A0ABW3LE78_9BACL</name>
<dbReference type="InterPro" id="IPR041739">
    <property type="entry name" value="G5K_ProB"/>
</dbReference>
<feature type="binding site" evidence="8">
    <location>
        <begin position="205"/>
        <end position="211"/>
    </location>
    <ligand>
        <name>ATP</name>
        <dbReference type="ChEBI" id="CHEBI:30616"/>
    </ligand>
</feature>
<dbReference type="InterPro" id="IPR001057">
    <property type="entry name" value="Glu/AcGlu_kinase"/>
</dbReference>
<feature type="binding site" evidence="8">
    <location>
        <begin position="162"/>
        <end position="163"/>
    </location>
    <ligand>
        <name>ATP</name>
        <dbReference type="ChEBI" id="CHEBI:30616"/>
    </ligand>
</feature>
<dbReference type="InterPro" id="IPR019797">
    <property type="entry name" value="Glutamate_5-kinase_CS"/>
</dbReference>
<proteinExistence type="inferred from homology"/>
<dbReference type="GO" id="GO:0004349">
    <property type="term" value="F:glutamate 5-kinase activity"/>
    <property type="evidence" value="ECO:0007669"/>
    <property type="project" value="UniProtKB-EC"/>
</dbReference>
<feature type="domain" description="Aspartate/glutamate/uridylate kinase" evidence="9">
    <location>
        <begin position="4"/>
        <end position="228"/>
    </location>
</feature>
<protein>
    <recommendedName>
        <fullName evidence="8">Glutamate 5-kinase</fullName>
        <ecNumber evidence="8">2.7.2.11</ecNumber>
    </recommendedName>
    <alternativeName>
        <fullName evidence="8">Gamma-glutamyl kinase</fullName>
        <shortName evidence="8">GK</shortName>
    </alternativeName>
</protein>
<dbReference type="Pfam" id="PF00696">
    <property type="entry name" value="AA_kinase"/>
    <property type="match status" value="1"/>
</dbReference>
<evidence type="ECO:0000256" key="7">
    <source>
        <dbReference type="ARBA" id="ARBA00022840"/>
    </source>
</evidence>
<evidence type="ECO:0000256" key="5">
    <source>
        <dbReference type="ARBA" id="ARBA00022741"/>
    </source>
</evidence>
<evidence type="ECO:0000256" key="3">
    <source>
        <dbReference type="ARBA" id="ARBA00022650"/>
    </source>
</evidence>
<keyword evidence="5 8" id="KW-0547">Nucleotide-binding</keyword>
<comment type="catalytic activity">
    <reaction evidence="8">
        <text>L-glutamate + ATP = L-glutamyl 5-phosphate + ADP</text>
        <dbReference type="Rhea" id="RHEA:14877"/>
        <dbReference type="ChEBI" id="CHEBI:29985"/>
        <dbReference type="ChEBI" id="CHEBI:30616"/>
        <dbReference type="ChEBI" id="CHEBI:58274"/>
        <dbReference type="ChEBI" id="CHEBI:456216"/>
        <dbReference type="EC" id="2.7.2.11"/>
    </reaction>
</comment>
<dbReference type="EMBL" id="JBHTKI010000012">
    <property type="protein sequence ID" value="MFD1031666.1"/>
    <property type="molecule type" value="Genomic_DNA"/>
</dbReference>
<keyword evidence="3 8" id="KW-0641">Proline biosynthesis</keyword>
<dbReference type="EC" id="2.7.2.11" evidence="8"/>
<comment type="subcellular location">
    <subcellularLocation>
        <location evidence="8">Cytoplasm</location>
    </subcellularLocation>
</comment>
<keyword evidence="11" id="KW-1185">Reference proteome</keyword>